<gene>
    <name evidence="1" type="ORF">ACFS7Z_18495</name>
</gene>
<comment type="caution">
    <text evidence="1">The sequence shown here is derived from an EMBL/GenBank/DDBJ whole genome shotgun (WGS) entry which is preliminary data.</text>
</comment>
<name>A0ABW6BZH4_9BACT</name>
<protein>
    <submittedName>
        <fullName evidence="1">Uncharacterized protein</fullName>
    </submittedName>
</protein>
<keyword evidence="2" id="KW-1185">Reference proteome</keyword>
<evidence type="ECO:0000313" key="1">
    <source>
        <dbReference type="EMBL" id="MFD3002367.1"/>
    </source>
</evidence>
<accession>A0ABW6BZH4</accession>
<reference evidence="2" key="1">
    <citation type="journal article" date="2019" name="Int. J. Syst. Evol. Microbiol.">
        <title>The Global Catalogue of Microorganisms (GCM) 10K type strain sequencing project: providing services to taxonomists for standard genome sequencing and annotation.</title>
        <authorList>
            <consortium name="The Broad Institute Genomics Platform"/>
            <consortium name="The Broad Institute Genome Sequencing Center for Infectious Disease"/>
            <person name="Wu L."/>
            <person name="Ma J."/>
        </authorList>
    </citation>
    <scope>NUCLEOTIDE SEQUENCE [LARGE SCALE GENOMIC DNA]</scope>
    <source>
        <strain evidence="2">KCTC 23984</strain>
    </source>
</reference>
<sequence>MKENKKDDRATIKVPYTTRQKVTVLAATLGVPMYQAIDDLVSNKLTEMGINVKDQSIMTQRDVIDAMAALAEVVKINREVPGSESVVAEANEKIKELIPLLGAEEATTSTDVSFRVGEIISKEELAAKYGYSVKEIELLIQDALVILKDFYSDALIVEMLDMVKKHKMNLITSKHLMLRDLRRRESHGRE</sequence>
<dbReference type="Proteomes" id="UP001597641">
    <property type="component" value="Unassembled WGS sequence"/>
</dbReference>
<dbReference type="RefSeq" id="WP_377487737.1">
    <property type="nucleotide sequence ID" value="NZ_JBHUOX010000016.1"/>
</dbReference>
<dbReference type="EMBL" id="JBHUOX010000016">
    <property type="protein sequence ID" value="MFD3002367.1"/>
    <property type="molecule type" value="Genomic_DNA"/>
</dbReference>
<proteinExistence type="predicted"/>
<organism evidence="1 2">
    <name type="scientific">Pontibacter toksunensis</name>
    <dbReference type="NCBI Taxonomy" id="1332631"/>
    <lineage>
        <taxon>Bacteria</taxon>
        <taxon>Pseudomonadati</taxon>
        <taxon>Bacteroidota</taxon>
        <taxon>Cytophagia</taxon>
        <taxon>Cytophagales</taxon>
        <taxon>Hymenobacteraceae</taxon>
        <taxon>Pontibacter</taxon>
    </lineage>
</organism>
<evidence type="ECO:0000313" key="2">
    <source>
        <dbReference type="Proteomes" id="UP001597641"/>
    </source>
</evidence>